<gene>
    <name evidence="2" type="ORF">PHLCEN_2v6949</name>
</gene>
<accession>A0A2R6NY35</accession>
<proteinExistence type="predicted"/>
<dbReference type="SMART" id="SM00262">
    <property type="entry name" value="GEL"/>
    <property type="match status" value="1"/>
</dbReference>
<feature type="compositionally biased region" description="Pro residues" evidence="1">
    <location>
        <begin position="382"/>
        <end position="399"/>
    </location>
</feature>
<dbReference type="EMBL" id="MLYV02000690">
    <property type="protein sequence ID" value="PSR79648.1"/>
    <property type="molecule type" value="Genomic_DNA"/>
</dbReference>
<reference evidence="2 3" key="1">
    <citation type="submission" date="2018-02" db="EMBL/GenBank/DDBJ databases">
        <title>Genome sequence of the basidiomycete white-rot fungus Phlebia centrifuga.</title>
        <authorList>
            <person name="Granchi Z."/>
            <person name="Peng M."/>
            <person name="de Vries R.P."/>
            <person name="Hilden K."/>
            <person name="Makela M.R."/>
            <person name="Grigoriev I."/>
            <person name="Riley R."/>
        </authorList>
    </citation>
    <scope>NUCLEOTIDE SEQUENCE [LARGE SCALE GENOMIC DNA]</scope>
    <source>
        <strain evidence="2 3">FBCC195</strain>
    </source>
</reference>
<feature type="compositionally biased region" description="Gly residues" evidence="1">
    <location>
        <begin position="181"/>
        <end position="195"/>
    </location>
</feature>
<feature type="region of interest" description="Disordered" evidence="1">
    <location>
        <begin position="55"/>
        <end position="807"/>
    </location>
</feature>
<dbReference type="OrthoDB" id="6375767at2759"/>
<dbReference type="InterPro" id="IPR029006">
    <property type="entry name" value="ADF-H/Gelsolin-like_dom_sf"/>
</dbReference>
<dbReference type="InterPro" id="IPR007122">
    <property type="entry name" value="Villin/Gelsolin"/>
</dbReference>
<feature type="compositionally biased region" description="Polar residues" evidence="1">
    <location>
        <begin position="292"/>
        <end position="322"/>
    </location>
</feature>
<evidence type="ECO:0000313" key="2">
    <source>
        <dbReference type="EMBL" id="PSR79648.1"/>
    </source>
</evidence>
<feature type="compositionally biased region" description="Basic and acidic residues" evidence="1">
    <location>
        <begin position="74"/>
        <end position="86"/>
    </location>
</feature>
<feature type="compositionally biased region" description="Basic and acidic residues" evidence="1">
    <location>
        <begin position="94"/>
        <end position="111"/>
    </location>
</feature>
<feature type="region of interest" description="Disordered" evidence="1">
    <location>
        <begin position="1"/>
        <end position="21"/>
    </location>
</feature>
<feature type="compositionally biased region" description="Low complexity" evidence="1">
    <location>
        <begin position="485"/>
        <end position="497"/>
    </location>
</feature>
<dbReference type="Gene3D" id="3.40.20.10">
    <property type="entry name" value="Severin"/>
    <property type="match status" value="1"/>
</dbReference>
<evidence type="ECO:0000256" key="1">
    <source>
        <dbReference type="SAM" id="MobiDB-lite"/>
    </source>
</evidence>
<dbReference type="AlphaFoldDB" id="A0A2R6NY35"/>
<feature type="compositionally biased region" description="Low complexity" evidence="1">
    <location>
        <begin position="574"/>
        <end position="586"/>
    </location>
</feature>
<feature type="compositionally biased region" description="Polar residues" evidence="1">
    <location>
        <begin position="661"/>
        <end position="670"/>
    </location>
</feature>
<organism evidence="2 3">
    <name type="scientific">Hermanssonia centrifuga</name>
    <dbReference type="NCBI Taxonomy" id="98765"/>
    <lineage>
        <taxon>Eukaryota</taxon>
        <taxon>Fungi</taxon>
        <taxon>Dikarya</taxon>
        <taxon>Basidiomycota</taxon>
        <taxon>Agaricomycotina</taxon>
        <taxon>Agaricomycetes</taxon>
        <taxon>Polyporales</taxon>
        <taxon>Meruliaceae</taxon>
        <taxon>Hermanssonia</taxon>
    </lineage>
</organism>
<dbReference type="SUPFAM" id="SSF55753">
    <property type="entry name" value="Actin depolymerizing proteins"/>
    <property type="match status" value="1"/>
</dbReference>
<sequence length="1174" mass="126064">MDRSDLASRRRSTFDIPAKPETGLAEWTSKIKALQRQVDEDEEAETKRLEQEIAASRLARMRRSTGRGASTDLSKTDVAEALRETASRTTTEPETIHDRQKNQDDSLRKLIGESSVQNAAERGVPTSGAKANSSPAPMSLAAFMGGRATGPRLNRHAPQQDAHDPTQFNQKPVAGPHPVFGKGGIAMPGMTGKGQVGDREERTPPEPTPTPVFSRDYRVSTPSRGTPMVKSPTDKAEEQRNIAPQRTGGFGQEDMPRQRAISTPSGAAPMKSFSTPRSPPIQESRRGEYSPQAVSRSQTPRNSEPARSTTPKASFTPTNNVTHALPPRANSISPMPSFSAKPSFPSSATISTPKLPMGSPLPGLAKPIQLNSRKSFQGPQVPLSPNPSPAFLKPPPAKDPTPSISRLQGRGFVQNMVKVSSQLESGSSTPSSPTAATTSEKAGQSARKSTVLDRWQHSNGGSPPIIAPKPVPMRKSRTMDPSDKPSPSESPVRVFPTFTPPPAGASKSDNMQRTLKSRASFPSIAHTQESSPKGVDASPLQKRPLGSSTTMVSYIKPLKTGDGSTPNTPPPRPASAAASRSRPATPEVDELGIRVRSRTRSIGGVTEGVPERSSGSPGGASSKPLSHPTKDRARKPRKDKSASAQSPKRHLAVNNAERHASYSTNGSSGPNIPKVSVVGRAAPSSPSPPSTTSQKLESPVIALPAPRDSSPSDSPPPTPGASRRVHFPLVIPAVPPPQLAEKSPATPIRHSRIPSTGNRATVMDVAQALSEHEQRTSPSEDPAPQSMALPPRTIPSSPDILDDADKDSPAKIDVVSSWGLQAPAIERRKSSYEKYSAFVLPPLAEEKTPVQSPVGTLKRNVVPPAPDLLEELGSANNAPDVGASAPILVNASSEVELQPKVDSGVIHFEHDDQPLPVVDVQPLIDAAQLVYTPDSDVNTVSVDVMAIMGTTASAITVDPNVFYDSELLAIIHRSKAKSSGLVATKVWAWQGIKSKLGEREERKLQELARRYNTSLIATKQFSEPLELVHTLGGQLAIRQGIRAHWSSENTAMHLVRAFGGVTYIDELDLSIKNLCSGFSYCISLLQTFYVWHGRGATDVERHAALKYAQSLAPSASDIIELVEGESDEDEMFWLILGEGEYAKADYWRWKATSDHWQARIWMVNGDQADSVVRT</sequence>
<name>A0A2R6NY35_9APHY</name>
<dbReference type="STRING" id="98765.A0A2R6NY35"/>
<dbReference type="Proteomes" id="UP000186601">
    <property type="component" value="Unassembled WGS sequence"/>
</dbReference>
<comment type="caution">
    <text evidence="2">The sequence shown here is derived from an EMBL/GenBank/DDBJ whole genome shotgun (WGS) entry which is preliminary data.</text>
</comment>
<protein>
    <submittedName>
        <fullName evidence="2">Uncharacterized protein</fullName>
    </submittedName>
</protein>
<keyword evidence="3" id="KW-1185">Reference proteome</keyword>
<evidence type="ECO:0000313" key="3">
    <source>
        <dbReference type="Proteomes" id="UP000186601"/>
    </source>
</evidence>
<feature type="compositionally biased region" description="Polar residues" evidence="1">
    <location>
        <begin position="369"/>
        <end position="378"/>
    </location>
</feature>
<feature type="compositionally biased region" description="Low complexity" evidence="1">
    <location>
        <begin position="427"/>
        <end position="439"/>
    </location>
</feature>
<feature type="compositionally biased region" description="Polar residues" evidence="1">
    <location>
        <begin position="417"/>
        <end position="426"/>
    </location>
</feature>
<feature type="compositionally biased region" description="Low complexity" evidence="1">
    <location>
        <begin position="333"/>
        <end position="348"/>
    </location>
</feature>
<feature type="compositionally biased region" description="Low complexity" evidence="1">
    <location>
        <begin position="611"/>
        <end position="626"/>
    </location>
</feature>
<dbReference type="GO" id="GO:0051015">
    <property type="term" value="F:actin filament binding"/>
    <property type="evidence" value="ECO:0007669"/>
    <property type="project" value="InterPro"/>
</dbReference>